<protein>
    <recommendedName>
        <fullName evidence="13">Peptidase S1 domain-containing protein</fullName>
    </recommendedName>
</protein>
<dbReference type="GO" id="GO:0005576">
    <property type="term" value="C:extracellular region"/>
    <property type="evidence" value="ECO:0007669"/>
    <property type="project" value="UniProtKB-SubCell"/>
</dbReference>
<dbReference type="GO" id="GO:0090729">
    <property type="term" value="F:toxin activity"/>
    <property type="evidence" value="ECO:0007669"/>
    <property type="project" value="UniProtKB-KW"/>
</dbReference>
<reference evidence="14" key="1">
    <citation type="submission" date="2022-03" db="EMBL/GenBank/DDBJ databases">
        <authorList>
            <person name="Tunstrom K."/>
        </authorList>
    </citation>
    <scope>NUCLEOTIDE SEQUENCE</scope>
</reference>
<comment type="function">
    <text evidence="9">Fibrinolytic activity; shows preferential cleavage of Arg-Gly bonds in all three fibrinogen chains. Contact with the caterpillars causes severe bleeding, due the anticoagulant effect of the protein.</text>
</comment>
<dbReference type="InterPro" id="IPR050430">
    <property type="entry name" value="Peptidase_S1"/>
</dbReference>
<comment type="similarity">
    <text evidence="2">Belongs to the peptidase S1 family.</text>
</comment>
<dbReference type="EMBL" id="CAKOGL010000001">
    <property type="protein sequence ID" value="CAH2083252.1"/>
    <property type="molecule type" value="Genomic_DNA"/>
</dbReference>
<dbReference type="InterPro" id="IPR001254">
    <property type="entry name" value="Trypsin_dom"/>
</dbReference>
<dbReference type="CDD" id="cd00190">
    <property type="entry name" value="Tryp_SPc"/>
    <property type="match status" value="1"/>
</dbReference>
<dbReference type="Pfam" id="PF00089">
    <property type="entry name" value="Trypsin"/>
    <property type="match status" value="1"/>
</dbReference>
<evidence type="ECO:0000256" key="7">
    <source>
        <dbReference type="ARBA" id="ARBA00023157"/>
    </source>
</evidence>
<dbReference type="InterPro" id="IPR009003">
    <property type="entry name" value="Peptidase_S1_PA"/>
</dbReference>
<evidence type="ECO:0000256" key="1">
    <source>
        <dbReference type="ARBA" id="ARBA00004239"/>
    </source>
</evidence>
<evidence type="ECO:0000256" key="9">
    <source>
        <dbReference type="ARBA" id="ARBA00055534"/>
    </source>
</evidence>
<evidence type="ECO:0000256" key="5">
    <source>
        <dbReference type="ARBA" id="ARBA00022801"/>
    </source>
</evidence>
<feature type="signal peptide" evidence="12">
    <location>
        <begin position="1"/>
        <end position="15"/>
    </location>
</feature>
<comment type="caution">
    <text evidence="14">The sequence shown here is derived from an EMBL/GenBank/DDBJ whole genome shotgun (WGS) entry which is preliminary data.</text>
</comment>
<dbReference type="PANTHER" id="PTHR24276:SF91">
    <property type="entry name" value="AT26814P-RELATED"/>
    <property type="match status" value="1"/>
</dbReference>
<dbReference type="Gene3D" id="2.40.10.10">
    <property type="entry name" value="Trypsin-like serine proteases"/>
    <property type="match status" value="2"/>
</dbReference>
<name>A0AAU9TBC7_EUPED</name>
<evidence type="ECO:0000256" key="11">
    <source>
        <dbReference type="RuleBase" id="RU363034"/>
    </source>
</evidence>
<gene>
    <name evidence="14" type="ORF">EEDITHA_LOCUS4</name>
</gene>
<evidence type="ECO:0000313" key="14">
    <source>
        <dbReference type="EMBL" id="CAH2083252.1"/>
    </source>
</evidence>
<dbReference type="PROSITE" id="PS00135">
    <property type="entry name" value="TRYPSIN_SER"/>
    <property type="match status" value="1"/>
</dbReference>
<dbReference type="PROSITE" id="PS50240">
    <property type="entry name" value="TRYPSIN_DOM"/>
    <property type="match status" value="1"/>
</dbReference>
<sequence length="288" mass="30398">MKLFLLITGLALVSARTPFAPISLNYHEDIGIPELERIKQAEAAIDFDGSRIVGGSTVSLGAHPYQAGLIVSLTNGRQSLCGASLVSNTRLVTAAHCWRTTSVQGSQMVVVLGSIRLFSGGTRVNTNNVQVHGSYNVNNLRNDIAVITIPRVSYNNNIRNIALPSGLFLSMTYAGEVAVAVGFGRTSDSGSSSSNPDLRQVSVRVIQNFECINIYGPTTVIQSTICTDGTGRRGPCSGDSGGPLIYTFSGTRYLIGVTSFVAGAGCQAGLPSGYARVTSFASWINARL</sequence>
<keyword evidence="12" id="KW-0732">Signal</keyword>
<keyword evidence="10" id="KW-1205">Fibrinolytic toxin</keyword>
<dbReference type="SMART" id="SM00020">
    <property type="entry name" value="Tryp_SPc"/>
    <property type="match status" value="1"/>
</dbReference>
<dbReference type="InterPro" id="IPR018114">
    <property type="entry name" value="TRYPSIN_HIS"/>
</dbReference>
<keyword evidence="6 11" id="KW-0720">Serine protease</keyword>
<dbReference type="AlphaFoldDB" id="A0AAU9TBC7"/>
<dbReference type="GO" id="GO:0004252">
    <property type="term" value="F:serine-type endopeptidase activity"/>
    <property type="evidence" value="ECO:0007669"/>
    <property type="project" value="InterPro"/>
</dbReference>
<evidence type="ECO:0000313" key="15">
    <source>
        <dbReference type="Proteomes" id="UP001153954"/>
    </source>
</evidence>
<keyword evidence="7" id="KW-1015">Disulfide bond</keyword>
<evidence type="ECO:0000256" key="3">
    <source>
        <dbReference type="ARBA" id="ARBA00022656"/>
    </source>
</evidence>
<dbReference type="SUPFAM" id="SSF50494">
    <property type="entry name" value="Trypsin-like serine proteases"/>
    <property type="match status" value="1"/>
</dbReference>
<dbReference type="FunFam" id="2.40.10.10:FF:000068">
    <property type="entry name" value="transmembrane protease serine 2"/>
    <property type="match status" value="1"/>
</dbReference>
<feature type="domain" description="Peptidase S1" evidence="13">
    <location>
        <begin position="52"/>
        <end position="288"/>
    </location>
</feature>
<organism evidence="14 15">
    <name type="scientific">Euphydryas editha</name>
    <name type="common">Edith's checkerspot</name>
    <dbReference type="NCBI Taxonomy" id="104508"/>
    <lineage>
        <taxon>Eukaryota</taxon>
        <taxon>Metazoa</taxon>
        <taxon>Ecdysozoa</taxon>
        <taxon>Arthropoda</taxon>
        <taxon>Hexapoda</taxon>
        <taxon>Insecta</taxon>
        <taxon>Pterygota</taxon>
        <taxon>Neoptera</taxon>
        <taxon>Endopterygota</taxon>
        <taxon>Lepidoptera</taxon>
        <taxon>Glossata</taxon>
        <taxon>Ditrysia</taxon>
        <taxon>Papilionoidea</taxon>
        <taxon>Nymphalidae</taxon>
        <taxon>Nymphalinae</taxon>
        <taxon>Euphydryas</taxon>
    </lineage>
</organism>
<dbReference type="PROSITE" id="PS00134">
    <property type="entry name" value="TRYPSIN_HIS"/>
    <property type="match status" value="1"/>
</dbReference>
<dbReference type="PANTHER" id="PTHR24276">
    <property type="entry name" value="POLYSERASE-RELATED"/>
    <property type="match status" value="1"/>
</dbReference>
<evidence type="ECO:0000256" key="4">
    <source>
        <dbReference type="ARBA" id="ARBA00022670"/>
    </source>
</evidence>
<dbReference type="GO" id="GO:0006508">
    <property type="term" value="P:proteolysis"/>
    <property type="evidence" value="ECO:0007669"/>
    <property type="project" value="UniProtKB-KW"/>
</dbReference>
<dbReference type="InterPro" id="IPR001314">
    <property type="entry name" value="Peptidase_S1A"/>
</dbReference>
<keyword evidence="15" id="KW-1185">Reference proteome</keyword>
<dbReference type="PRINTS" id="PR00722">
    <property type="entry name" value="CHYMOTRYPSIN"/>
</dbReference>
<dbReference type="Proteomes" id="UP001153954">
    <property type="component" value="Unassembled WGS sequence"/>
</dbReference>
<dbReference type="InterPro" id="IPR043504">
    <property type="entry name" value="Peptidase_S1_PA_chymotrypsin"/>
</dbReference>
<proteinExistence type="inferred from homology"/>
<evidence type="ECO:0000256" key="6">
    <source>
        <dbReference type="ARBA" id="ARBA00022825"/>
    </source>
</evidence>
<evidence type="ECO:0000259" key="13">
    <source>
        <dbReference type="PROSITE" id="PS50240"/>
    </source>
</evidence>
<evidence type="ECO:0000256" key="2">
    <source>
        <dbReference type="ARBA" id="ARBA00007664"/>
    </source>
</evidence>
<keyword evidence="5 11" id="KW-0378">Hydrolase</keyword>
<dbReference type="InterPro" id="IPR033116">
    <property type="entry name" value="TRYPSIN_SER"/>
</dbReference>
<accession>A0AAU9TBC7</accession>
<keyword evidence="8" id="KW-1199">Hemostasis impairing toxin</keyword>
<evidence type="ECO:0000256" key="12">
    <source>
        <dbReference type="SAM" id="SignalP"/>
    </source>
</evidence>
<comment type="subcellular location">
    <subcellularLocation>
        <location evidence="1">Secreted</location>
        <location evidence="1">Extracellular space</location>
    </subcellularLocation>
</comment>
<feature type="chain" id="PRO_5043426337" description="Peptidase S1 domain-containing protein" evidence="12">
    <location>
        <begin position="16"/>
        <end position="288"/>
    </location>
</feature>
<keyword evidence="3" id="KW-0800">Toxin</keyword>
<evidence type="ECO:0000256" key="8">
    <source>
        <dbReference type="ARBA" id="ARBA00023240"/>
    </source>
</evidence>
<evidence type="ECO:0000256" key="10">
    <source>
        <dbReference type="ARBA" id="ARBA00084094"/>
    </source>
</evidence>
<keyword evidence="4 11" id="KW-0645">Protease</keyword>